<name>A0A7X9NN32_9ENTE</name>
<sequence>MKAEFIPFTPEATSNETYIQYMSVFEEVKRYRESLSLEAGILYGYMKSRLIYFVRQGEPLIDENGHTYIIMSQEEIKFHIKKRSNDSVARVLKELESVGLIRREKQGNDFLNGQVIKKNPDRIYVGQINLLPTDYFEQNPWRKDGSKIVDPFKANGDLSKESLSRFFDKEMVSAFKEKQSSYPVVPKNGSTGKSQSDAVVPKNGTTGNSVKSAFSNFESSQKSHSDAVLPKNGSILINTTINETDNETINDTSIGFAQQTDEKNSQIPKTEVEWFKESFNRTFLTQQTIDYLCLFNDLNLTRQLIDQIFGEKRHVENMRVFGDKKNGLKTKYSKIKGEIFALELENTVRVFISQVKTAKNKIKNKVAYFRAMMQNLWETCLLNQDFYGDQLAFDAGSCTFITPLKNVQFTSKEERFAYIYGSNRPYHNGVATKQNSDTETNTEDTTEEASEFNRIKETQTISEKPVVIQKEQEVARQAINSVSTYQPNRLARTEIIPDHIANPEKYQAHDSQEQLRKAELSLKSITTGLTPDEMKELKYLEQLETQSA</sequence>
<dbReference type="Pfam" id="PF06970">
    <property type="entry name" value="RepA_N"/>
    <property type="match status" value="1"/>
</dbReference>
<evidence type="ECO:0000256" key="1">
    <source>
        <dbReference type="SAM" id="MobiDB-lite"/>
    </source>
</evidence>
<comment type="caution">
    <text evidence="3">The sequence shown here is derived from an EMBL/GenBank/DDBJ whole genome shotgun (WGS) entry which is preliminary data.</text>
</comment>
<dbReference type="AlphaFoldDB" id="A0A7X9NN32"/>
<dbReference type="Proteomes" id="UP000588071">
    <property type="component" value="Unassembled WGS sequence"/>
</dbReference>
<reference evidence="3 4" key="1">
    <citation type="submission" date="2020-04" db="EMBL/GenBank/DDBJ databases">
        <authorList>
            <person name="Hitch T.C.A."/>
            <person name="Wylensek D."/>
            <person name="Clavel T."/>
        </authorList>
    </citation>
    <scope>NUCLEOTIDE SEQUENCE [LARGE SCALE GENOMIC DNA]</scope>
    <source>
        <strain evidence="3 4">WCA-380-WT-3C</strain>
    </source>
</reference>
<evidence type="ECO:0000259" key="2">
    <source>
        <dbReference type="Pfam" id="PF06970"/>
    </source>
</evidence>
<protein>
    <recommendedName>
        <fullName evidence="2">Replication initiator A N-terminal domain-containing protein</fullName>
    </recommendedName>
</protein>
<feature type="region of interest" description="Disordered" evidence="1">
    <location>
        <begin position="183"/>
        <end position="205"/>
    </location>
</feature>
<evidence type="ECO:0000313" key="3">
    <source>
        <dbReference type="EMBL" id="NME50403.1"/>
    </source>
</evidence>
<proteinExistence type="predicted"/>
<feature type="compositionally biased region" description="Polar residues" evidence="1">
    <location>
        <begin position="188"/>
        <end position="205"/>
    </location>
</feature>
<evidence type="ECO:0000313" key="4">
    <source>
        <dbReference type="Proteomes" id="UP000588071"/>
    </source>
</evidence>
<organism evidence="3 4">
    <name type="scientific">Enterococcus cecorum</name>
    <dbReference type="NCBI Taxonomy" id="44008"/>
    <lineage>
        <taxon>Bacteria</taxon>
        <taxon>Bacillati</taxon>
        <taxon>Bacillota</taxon>
        <taxon>Bacilli</taxon>
        <taxon>Lactobacillales</taxon>
        <taxon>Enterococcaceae</taxon>
        <taxon>Enterococcus</taxon>
    </lineage>
</organism>
<dbReference type="EMBL" id="JABAFV010000017">
    <property type="protein sequence ID" value="NME50403.1"/>
    <property type="molecule type" value="Genomic_DNA"/>
</dbReference>
<feature type="domain" description="Replication initiator A N-terminal" evidence="2">
    <location>
        <begin position="24"/>
        <end position="95"/>
    </location>
</feature>
<dbReference type="InterPro" id="IPR010724">
    <property type="entry name" value="RepA_N"/>
</dbReference>
<dbReference type="RefSeq" id="WP_168931548.1">
    <property type="nucleotide sequence ID" value="NZ_JABAFV010000017.1"/>
</dbReference>
<gene>
    <name evidence="3" type="ORF">HF857_09290</name>
</gene>
<accession>A0A7X9NN32</accession>